<keyword evidence="1" id="KW-0812">Transmembrane</keyword>
<name>A0A7U3NLL5_9CYAN</name>
<protein>
    <submittedName>
        <fullName evidence="2">Uncharacterized protein</fullName>
    </submittedName>
</protein>
<evidence type="ECO:0000313" key="3">
    <source>
        <dbReference type="Proteomes" id="UP000593846"/>
    </source>
</evidence>
<reference evidence="3" key="1">
    <citation type="submission" date="2020-10" db="EMBL/GenBank/DDBJ databases">
        <title>Genome-based taxonomic classification of the species Anabaenopsis elenkinii.</title>
        <authorList>
            <person name="Delbaje E."/>
            <person name="Andreote A.P.D."/>
            <person name="Pellegrinetti T.A."/>
            <person name="Cruz R.B."/>
            <person name="Branco L.H.Z."/>
            <person name="Fiore M.F."/>
        </authorList>
    </citation>
    <scope>NUCLEOTIDE SEQUENCE [LARGE SCALE GENOMIC DNA]</scope>
    <source>
        <strain evidence="3">CCIBt3563</strain>
    </source>
</reference>
<gene>
    <name evidence="2" type="ORF">IM676_10010</name>
</gene>
<proteinExistence type="predicted"/>
<dbReference type="AlphaFoldDB" id="A0A7U3NLL5"/>
<feature type="transmembrane region" description="Helical" evidence="1">
    <location>
        <begin position="6"/>
        <end position="28"/>
    </location>
</feature>
<keyword evidence="3" id="KW-1185">Reference proteome</keyword>
<dbReference type="Proteomes" id="UP000593846">
    <property type="component" value="Chromosome"/>
</dbReference>
<dbReference type="EMBL" id="CP063311">
    <property type="protein sequence ID" value="QOV21136.1"/>
    <property type="molecule type" value="Genomic_DNA"/>
</dbReference>
<organism evidence="2 3">
    <name type="scientific">Anabaenopsis elenkinii CCIBt3563</name>
    <dbReference type="NCBI Taxonomy" id="2779889"/>
    <lineage>
        <taxon>Bacteria</taxon>
        <taxon>Bacillati</taxon>
        <taxon>Cyanobacteriota</taxon>
        <taxon>Cyanophyceae</taxon>
        <taxon>Nostocales</taxon>
        <taxon>Nodulariaceae</taxon>
        <taxon>Anabaenopsis</taxon>
    </lineage>
</organism>
<keyword evidence="1" id="KW-0472">Membrane</keyword>
<accession>A0A7U3NLL5</accession>
<feature type="transmembrane region" description="Helical" evidence="1">
    <location>
        <begin position="49"/>
        <end position="81"/>
    </location>
</feature>
<dbReference type="RefSeq" id="WP_200986788.1">
    <property type="nucleotide sequence ID" value="NZ_CP063311.1"/>
</dbReference>
<evidence type="ECO:0000256" key="1">
    <source>
        <dbReference type="SAM" id="Phobius"/>
    </source>
</evidence>
<feature type="transmembrane region" description="Helical" evidence="1">
    <location>
        <begin position="93"/>
        <end position="112"/>
    </location>
</feature>
<keyword evidence="1" id="KW-1133">Transmembrane helix</keyword>
<dbReference type="KEGG" id="aee:IM676_10010"/>
<sequence length="113" mass="12785">MWNGYRGFILCLVIGCLLFITLDLIIVTESASAYRMIDIRDYNGNVTTWGWWLVNIFAPFFITFELIKIVVGIICLPLALFGMEFGFDLLAGAWSNITVMWPGLLIWGLGSIK</sequence>
<evidence type="ECO:0000313" key="2">
    <source>
        <dbReference type="EMBL" id="QOV21136.1"/>
    </source>
</evidence>